<accession>A0A0C9TA13</accession>
<reference evidence="2" key="2">
    <citation type="submission" date="2015-01" db="EMBL/GenBank/DDBJ databases">
        <title>Evolutionary Origins and Diversification of the Mycorrhizal Mutualists.</title>
        <authorList>
            <consortium name="DOE Joint Genome Institute"/>
            <consortium name="Mycorrhizal Genomics Consortium"/>
            <person name="Kohler A."/>
            <person name="Kuo A."/>
            <person name="Nagy L.G."/>
            <person name="Floudas D."/>
            <person name="Copeland A."/>
            <person name="Barry K.W."/>
            <person name="Cichocki N."/>
            <person name="Veneault-Fourrey C."/>
            <person name="LaButti K."/>
            <person name="Lindquist E.A."/>
            <person name="Lipzen A."/>
            <person name="Lundell T."/>
            <person name="Morin E."/>
            <person name="Murat C."/>
            <person name="Riley R."/>
            <person name="Ohm R."/>
            <person name="Sun H."/>
            <person name="Tunlid A."/>
            <person name="Henrissat B."/>
            <person name="Grigoriev I.V."/>
            <person name="Hibbett D.S."/>
            <person name="Martin F."/>
        </authorList>
    </citation>
    <scope>NUCLEOTIDE SEQUENCE [LARGE SCALE GENOMIC DNA]</scope>
    <source>
        <strain evidence="2">ATCC 200175</strain>
    </source>
</reference>
<keyword evidence="2" id="KW-1185">Reference proteome</keyword>
<dbReference type="Proteomes" id="UP000053647">
    <property type="component" value="Unassembled WGS sequence"/>
</dbReference>
<protein>
    <submittedName>
        <fullName evidence="1">Uncharacterized protein</fullName>
    </submittedName>
</protein>
<organism evidence="1 2">
    <name type="scientific">Paxillus involutus ATCC 200175</name>
    <dbReference type="NCBI Taxonomy" id="664439"/>
    <lineage>
        <taxon>Eukaryota</taxon>
        <taxon>Fungi</taxon>
        <taxon>Dikarya</taxon>
        <taxon>Basidiomycota</taxon>
        <taxon>Agaricomycotina</taxon>
        <taxon>Agaricomycetes</taxon>
        <taxon>Agaricomycetidae</taxon>
        <taxon>Boletales</taxon>
        <taxon>Paxilineae</taxon>
        <taxon>Paxillaceae</taxon>
        <taxon>Paxillus</taxon>
    </lineage>
</organism>
<gene>
    <name evidence="1" type="ORF">PAXINDRAFT_18899</name>
</gene>
<name>A0A0C9TA13_PAXIN</name>
<dbReference type="AlphaFoldDB" id="A0A0C9TA13"/>
<dbReference type="EMBL" id="KN819744">
    <property type="protein sequence ID" value="KIJ07938.1"/>
    <property type="molecule type" value="Genomic_DNA"/>
</dbReference>
<evidence type="ECO:0000313" key="2">
    <source>
        <dbReference type="Proteomes" id="UP000053647"/>
    </source>
</evidence>
<evidence type="ECO:0000313" key="1">
    <source>
        <dbReference type="EMBL" id="KIJ07938.1"/>
    </source>
</evidence>
<sequence length="155" mass="18063">MLSWTYLPISSVVSFLSRHRSLEELHLSVEKEALYKVSAVLLVGIHLFSLSNVTFHSRFPYLLSPSTRLREAATIWDDVGGVVQDTKRPTEILSRSVTAETNLTFISYMWDDTTLPQHVHRVTALTFAECYWHFDAWPRNARRRRDGHTKLQIYR</sequence>
<reference evidence="1 2" key="1">
    <citation type="submission" date="2014-06" db="EMBL/GenBank/DDBJ databases">
        <authorList>
            <consortium name="DOE Joint Genome Institute"/>
            <person name="Kuo A."/>
            <person name="Kohler A."/>
            <person name="Nagy L.G."/>
            <person name="Floudas D."/>
            <person name="Copeland A."/>
            <person name="Barry K.W."/>
            <person name="Cichocki N."/>
            <person name="Veneault-Fourrey C."/>
            <person name="LaButti K."/>
            <person name="Lindquist E.A."/>
            <person name="Lipzen A."/>
            <person name="Lundell T."/>
            <person name="Morin E."/>
            <person name="Murat C."/>
            <person name="Sun H."/>
            <person name="Tunlid A."/>
            <person name="Henrissat B."/>
            <person name="Grigoriev I.V."/>
            <person name="Hibbett D.S."/>
            <person name="Martin F."/>
            <person name="Nordberg H.P."/>
            <person name="Cantor M.N."/>
            <person name="Hua S.X."/>
        </authorList>
    </citation>
    <scope>NUCLEOTIDE SEQUENCE [LARGE SCALE GENOMIC DNA]</scope>
    <source>
        <strain evidence="1 2">ATCC 200175</strain>
    </source>
</reference>
<dbReference type="OrthoDB" id="10598784at2759"/>
<dbReference type="HOGENOM" id="CLU_1696079_0_0_1"/>
<proteinExistence type="predicted"/>